<protein>
    <submittedName>
        <fullName evidence="1">Uncharacterized protein</fullName>
    </submittedName>
</protein>
<dbReference type="EMBL" id="GBXM01027942">
    <property type="protein sequence ID" value="JAH80635.1"/>
    <property type="molecule type" value="Transcribed_RNA"/>
</dbReference>
<accession>A0A0E9VTH6</accession>
<proteinExistence type="predicted"/>
<organism evidence="1">
    <name type="scientific">Anguilla anguilla</name>
    <name type="common">European freshwater eel</name>
    <name type="synonym">Muraena anguilla</name>
    <dbReference type="NCBI Taxonomy" id="7936"/>
    <lineage>
        <taxon>Eukaryota</taxon>
        <taxon>Metazoa</taxon>
        <taxon>Chordata</taxon>
        <taxon>Craniata</taxon>
        <taxon>Vertebrata</taxon>
        <taxon>Euteleostomi</taxon>
        <taxon>Actinopterygii</taxon>
        <taxon>Neopterygii</taxon>
        <taxon>Teleostei</taxon>
        <taxon>Anguilliformes</taxon>
        <taxon>Anguillidae</taxon>
        <taxon>Anguilla</taxon>
    </lineage>
</organism>
<name>A0A0E9VTH6_ANGAN</name>
<reference evidence="1" key="2">
    <citation type="journal article" date="2015" name="Fish Shellfish Immunol.">
        <title>Early steps in the European eel (Anguilla anguilla)-Vibrio vulnificus interaction in the gills: Role of the RtxA13 toxin.</title>
        <authorList>
            <person name="Callol A."/>
            <person name="Pajuelo D."/>
            <person name="Ebbesson L."/>
            <person name="Teles M."/>
            <person name="MacKenzie S."/>
            <person name="Amaro C."/>
        </authorList>
    </citation>
    <scope>NUCLEOTIDE SEQUENCE</scope>
</reference>
<sequence length="25" mass="2782">MTTLPVDPLPLPCSIRFFNSSDVMT</sequence>
<reference evidence="1" key="1">
    <citation type="submission" date="2014-11" db="EMBL/GenBank/DDBJ databases">
        <authorList>
            <person name="Amaro Gonzalez C."/>
        </authorList>
    </citation>
    <scope>NUCLEOTIDE SEQUENCE</scope>
</reference>
<evidence type="ECO:0000313" key="1">
    <source>
        <dbReference type="EMBL" id="JAH80635.1"/>
    </source>
</evidence>
<dbReference type="AlphaFoldDB" id="A0A0E9VTH6"/>